<name>A0A9D9DMC5_9BACT</name>
<dbReference type="EMBL" id="JADIND010000069">
    <property type="protein sequence ID" value="MBO8430374.1"/>
    <property type="molecule type" value="Genomic_DNA"/>
</dbReference>
<comment type="caution">
    <text evidence="1">The sequence shown here is derived from an EMBL/GenBank/DDBJ whole genome shotgun (WGS) entry which is preliminary data.</text>
</comment>
<dbReference type="Proteomes" id="UP000823632">
    <property type="component" value="Unassembled WGS sequence"/>
</dbReference>
<dbReference type="AlphaFoldDB" id="A0A9D9DMC5"/>
<proteinExistence type="predicted"/>
<organism evidence="1 2">
    <name type="scientific">Candidatus Scatousia excrementipullorum</name>
    <dbReference type="NCBI Taxonomy" id="2840936"/>
    <lineage>
        <taxon>Bacteria</taxon>
        <taxon>Candidatus Scatousia</taxon>
    </lineage>
</organism>
<protein>
    <submittedName>
        <fullName evidence="1">Uncharacterized protein</fullName>
    </submittedName>
</protein>
<reference evidence="1" key="1">
    <citation type="submission" date="2020-10" db="EMBL/GenBank/DDBJ databases">
        <authorList>
            <person name="Gilroy R."/>
        </authorList>
    </citation>
    <scope>NUCLEOTIDE SEQUENCE</scope>
    <source>
        <strain evidence="1">10192</strain>
    </source>
</reference>
<gene>
    <name evidence="1" type="ORF">IAC76_03215</name>
</gene>
<accession>A0A9D9DMC5</accession>
<evidence type="ECO:0000313" key="1">
    <source>
        <dbReference type="EMBL" id="MBO8430374.1"/>
    </source>
</evidence>
<sequence>MIKITPKISAAIGATKDRIYIRRFEKGKIEDTPAFYNKLVQKSGKSSSNLTEVFKRWYLAYKDNLNYQNYISEINKKFRG</sequence>
<evidence type="ECO:0000313" key="2">
    <source>
        <dbReference type="Proteomes" id="UP000823632"/>
    </source>
</evidence>
<reference evidence="1" key="2">
    <citation type="journal article" date="2021" name="PeerJ">
        <title>Extensive microbial diversity within the chicken gut microbiome revealed by metagenomics and culture.</title>
        <authorList>
            <person name="Gilroy R."/>
            <person name="Ravi A."/>
            <person name="Getino M."/>
            <person name="Pursley I."/>
            <person name="Horton D.L."/>
            <person name="Alikhan N.F."/>
            <person name="Baker D."/>
            <person name="Gharbi K."/>
            <person name="Hall N."/>
            <person name="Watson M."/>
            <person name="Adriaenssens E.M."/>
            <person name="Foster-Nyarko E."/>
            <person name="Jarju S."/>
            <person name="Secka A."/>
            <person name="Antonio M."/>
            <person name="Oren A."/>
            <person name="Chaudhuri R.R."/>
            <person name="La Ragione R."/>
            <person name="Hildebrand F."/>
            <person name="Pallen M.J."/>
        </authorList>
    </citation>
    <scope>NUCLEOTIDE SEQUENCE</scope>
    <source>
        <strain evidence="1">10192</strain>
    </source>
</reference>